<dbReference type="InterPro" id="IPR009003">
    <property type="entry name" value="Peptidase_S1_PA"/>
</dbReference>
<dbReference type="SUPFAM" id="SSF50494">
    <property type="entry name" value="Trypsin-like serine proteases"/>
    <property type="match status" value="1"/>
</dbReference>
<evidence type="ECO:0000313" key="2">
    <source>
        <dbReference type="EMBL" id="KAK7605148.1"/>
    </source>
</evidence>
<reference evidence="2 3" key="1">
    <citation type="submission" date="2024-03" db="EMBL/GenBank/DDBJ databases">
        <title>Adaptation during the transition from Ophiocordyceps entomopathogen to insect associate is accompanied by gene loss and intensified selection.</title>
        <authorList>
            <person name="Ward C.M."/>
            <person name="Onetto C.A."/>
            <person name="Borneman A.R."/>
        </authorList>
    </citation>
    <scope>NUCLEOTIDE SEQUENCE [LARGE SCALE GENOMIC DNA]</scope>
    <source>
        <strain evidence="2">AWRI1</strain>
        <tissue evidence="2">Single Adult Female</tissue>
    </source>
</reference>
<gene>
    <name evidence="2" type="ORF">V9T40_007006</name>
</gene>
<comment type="caution">
    <text evidence="2">The sequence shown here is derived from an EMBL/GenBank/DDBJ whole genome shotgun (WGS) entry which is preliminary data.</text>
</comment>
<name>A0AAN9Y9F5_9HEMI</name>
<protein>
    <submittedName>
        <fullName evidence="2">Uncharacterized protein</fullName>
    </submittedName>
</protein>
<accession>A0AAN9Y9F5</accession>
<proteinExistence type="predicted"/>
<dbReference type="Proteomes" id="UP001367676">
    <property type="component" value="Unassembled WGS sequence"/>
</dbReference>
<sequence>MDYGRYRVENRLPEANNEWEKIKEGYRHLTLGELKAKLASKSRRARQTGVNQGDSGGGLLFPKRDLQGPLRFYLRGITSNRDRTPRSDGTTYIAVFTDIAQHIDWMYEVREKIVTSEFNEYNKIQP</sequence>
<dbReference type="AlphaFoldDB" id="A0AAN9Y9F5"/>
<dbReference type="EMBL" id="JBBCAQ010000002">
    <property type="protein sequence ID" value="KAK7605148.1"/>
    <property type="molecule type" value="Genomic_DNA"/>
</dbReference>
<dbReference type="InterPro" id="IPR043504">
    <property type="entry name" value="Peptidase_S1_PA_chymotrypsin"/>
</dbReference>
<evidence type="ECO:0000313" key="3">
    <source>
        <dbReference type="Proteomes" id="UP001367676"/>
    </source>
</evidence>
<dbReference type="Gene3D" id="2.40.10.10">
    <property type="entry name" value="Trypsin-like serine proteases"/>
    <property type="match status" value="1"/>
</dbReference>
<evidence type="ECO:0000256" key="1">
    <source>
        <dbReference type="SAM" id="MobiDB-lite"/>
    </source>
</evidence>
<keyword evidence="3" id="KW-1185">Reference proteome</keyword>
<feature type="region of interest" description="Disordered" evidence="1">
    <location>
        <begin position="40"/>
        <end position="62"/>
    </location>
</feature>
<organism evidence="2 3">
    <name type="scientific">Parthenolecanium corni</name>
    <dbReference type="NCBI Taxonomy" id="536013"/>
    <lineage>
        <taxon>Eukaryota</taxon>
        <taxon>Metazoa</taxon>
        <taxon>Ecdysozoa</taxon>
        <taxon>Arthropoda</taxon>
        <taxon>Hexapoda</taxon>
        <taxon>Insecta</taxon>
        <taxon>Pterygota</taxon>
        <taxon>Neoptera</taxon>
        <taxon>Paraneoptera</taxon>
        <taxon>Hemiptera</taxon>
        <taxon>Sternorrhyncha</taxon>
        <taxon>Coccoidea</taxon>
        <taxon>Coccidae</taxon>
        <taxon>Parthenolecanium</taxon>
    </lineage>
</organism>